<dbReference type="InterPro" id="IPR005119">
    <property type="entry name" value="LysR_subst-bd"/>
</dbReference>
<dbReference type="PANTHER" id="PTHR30537">
    <property type="entry name" value="HTH-TYPE TRANSCRIPTIONAL REGULATOR"/>
    <property type="match status" value="1"/>
</dbReference>
<evidence type="ECO:0000256" key="2">
    <source>
        <dbReference type="ARBA" id="ARBA00023015"/>
    </source>
</evidence>
<accession>I7ZHB9</accession>
<dbReference type="InterPro" id="IPR036390">
    <property type="entry name" value="WH_DNA-bd_sf"/>
</dbReference>
<dbReference type="InterPro" id="IPR000847">
    <property type="entry name" value="LysR_HTH_N"/>
</dbReference>
<dbReference type="FunFam" id="1.10.10.10:FF:000001">
    <property type="entry name" value="LysR family transcriptional regulator"/>
    <property type="match status" value="1"/>
</dbReference>
<comment type="similarity">
    <text evidence="1">Belongs to the LysR transcriptional regulatory family.</text>
</comment>
<feature type="domain" description="HTH lysR-type" evidence="6">
    <location>
        <begin position="1"/>
        <end position="59"/>
    </location>
</feature>
<dbReference type="EMBL" id="AKGD01000001">
    <property type="protein sequence ID" value="EIT71299.1"/>
    <property type="molecule type" value="Genomic_DNA"/>
</dbReference>
<feature type="region of interest" description="Disordered" evidence="5">
    <location>
        <begin position="294"/>
        <end position="318"/>
    </location>
</feature>
<dbReference type="Pfam" id="PF00126">
    <property type="entry name" value="HTH_1"/>
    <property type="match status" value="1"/>
</dbReference>
<evidence type="ECO:0000259" key="6">
    <source>
        <dbReference type="PROSITE" id="PS50931"/>
    </source>
</evidence>
<dbReference type="InterPro" id="IPR058163">
    <property type="entry name" value="LysR-type_TF_proteobact-type"/>
</dbReference>
<keyword evidence="8" id="KW-1185">Reference proteome</keyword>
<proteinExistence type="inferred from homology"/>
<dbReference type="GO" id="GO:0003677">
    <property type="term" value="F:DNA binding"/>
    <property type="evidence" value="ECO:0007669"/>
    <property type="project" value="UniProtKB-KW"/>
</dbReference>
<dbReference type="PANTHER" id="PTHR30537:SF5">
    <property type="entry name" value="HTH-TYPE TRANSCRIPTIONAL ACTIVATOR TTDR-RELATED"/>
    <property type="match status" value="1"/>
</dbReference>
<organism evidence="7 8">
    <name type="scientific">Hydrocarboniphaga effusa AP103</name>
    <dbReference type="NCBI Taxonomy" id="1172194"/>
    <lineage>
        <taxon>Bacteria</taxon>
        <taxon>Pseudomonadati</taxon>
        <taxon>Pseudomonadota</taxon>
        <taxon>Gammaproteobacteria</taxon>
        <taxon>Nevskiales</taxon>
        <taxon>Nevskiaceae</taxon>
        <taxon>Hydrocarboniphaga</taxon>
    </lineage>
</organism>
<evidence type="ECO:0000256" key="4">
    <source>
        <dbReference type="ARBA" id="ARBA00023163"/>
    </source>
</evidence>
<keyword evidence="3" id="KW-0238">DNA-binding</keyword>
<name>I7ZHB9_9GAMM</name>
<gene>
    <name evidence="7" type="ORF">WQQ_14360</name>
</gene>
<protein>
    <submittedName>
        <fullName evidence="7">Transcriptional regulator, LysR family protein</fullName>
    </submittedName>
</protein>
<dbReference type="Gene3D" id="1.10.10.10">
    <property type="entry name" value="Winged helix-like DNA-binding domain superfamily/Winged helix DNA-binding domain"/>
    <property type="match status" value="1"/>
</dbReference>
<dbReference type="SUPFAM" id="SSF53850">
    <property type="entry name" value="Periplasmic binding protein-like II"/>
    <property type="match status" value="1"/>
</dbReference>
<keyword evidence="4" id="KW-0804">Transcription</keyword>
<dbReference type="PROSITE" id="PS50931">
    <property type="entry name" value="HTH_LYSR"/>
    <property type="match status" value="1"/>
</dbReference>
<dbReference type="Pfam" id="PF03466">
    <property type="entry name" value="LysR_substrate"/>
    <property type="match status" value="1"/>
</dbReference>
<dbReference type="Gene3D" id="3.40.190.290">
    <property type="match status" value="1"/>
</dbReference>
<dbReference type="InterPro" id="IPR036388">
    <property type="entry name" value="WH-like_DNA-bd_sf"/>
</dbReference>
<dbReference type="FunFam" id="3.40.190.290:FF:000001">
    <property type="entry name" value="Transcriptional regulator, LysR family"/>
    <property type="match status" value="1"/>
</dbReference>
<sequence>MNQLEDMRLFVQTVDSGNFTAAADKLGLSKQFVSKRLIALEARLGVRLLVRTTRALRMTEAGQSYYEQASRLVQEVDGLEQAISRHNEAPRGRLRVSAPMTFGTMHLSAAIPRFLSAYPDVMLELDLNDRTVDLVAEGYDVGIRIGVLPDSSLIATRVTMMEMATCCSPDYLRRRGRPLKPDDLRQHECLPYGHKRHVEWSFEVQGKRKLVAVNGRLCSNNGEILRDAACAGIGIAHLPTFIVGDAIARGDLVKVLGEFRPPIAGVHVVYPGHRQASIAVRAFADFVRSTFATPPRQEASAAKPSSRQRGRGTAGIDR</sequence>
<evidence type="ECO:0000313" key="7">
    <source>
        <dbReference type="EMBL" id="EIT71299.1"/>
    </source>
</evidence>
<dbReference type="SUPFAM" id="SSF46785">
    <property type="entry name" value="Winged helix' DNA-binding domain"/>
    <property type="match status" value="1"/>
</dbReference>
<evidence type="ECO:0000313" key="8">
    <source>
        <dbReference type="Proteomes" id="UP000003704"/>
    </source>
</evidence>
<dbReference type="GO" id="GO:0003700">
    <property type="term" value="F:DNA-binding transcription factor activity"/>
    <property type="evidence" value="ECO:0007669"/>
    <property type="project" value="InterPro"/>
</dbReference>
<evidence type="ECO:0000256" key="5">
    <source>
        <dbReference type="SAM" id="MobiDB-lite"/>
    </source>
</evidence>
<dbReference type="AlphaFoldDB" id="I7ZHB9"/>
<keyword evidence="2" id="KW-0805">Transcription regulation</keyword>
<dbReference type="RefSeq" id="WP_007184390.1">
    <property type="nucleotide sequence ID" value="NZ_AKGD01000001.1"/>
</dbReference>
<evidence type="ECO:0000256" key="1">
    <source>
        <dbReference type="ARBA" id="ARBA00009437"/>
    </source>
</evidence>
<dbReference type="STRING" id="1172194.WQQ_14360"/>
<dbReference type="OrthoDB" id="8723543at2"/>
<reference evidence="7 8" key="1">
    <citation type="journal article" date="2012" name="J. Bacteriol.">
        <title>Genome Sequence of n-Alkane-Degrading Hydrocarboniphaga effusa Strain AP103T (ATCC BAA-332T).</title>
        <authorList>
            <person name="Chang H.K."/>
            <person name="Zylstra G.J."/>
            <person name="Chae J.C."/>
        </authorList>
    </citation>
    <scope>NUCLEOTIDE SEQUENCE [LARGE SCALE GENOMIC DNA]</scope>
    <source>
        <strain evidence="7 8">AP103</strain>
    </source>
</reference>
<evidence type="ECO:0000256" key="3">
    <source>
        <dbReference type="ARBA" id="ARBA00023125"/>
    </source>
</evidence>
<dbReference type="CDD" id="cd08422">
    <property type="entry name" value="PBP2_CrgA_like"/>
    <property type="match status" value="1"/>
</dbReference>
<dbReference type="PATRIC" id="fig|1172194.4.peg.1383"/>
<dbReference type="Proteomes" id="UP000003704">
    <property type="component" value="Unassembled WGS sequence"/>
</dbReference>
<comment type="caution">
    <text evidence="7">The sequence shown here is derived from an EMBL/GenBank/DDBJ whole genome shotgun (WGS) entry which is preliminary data.</text>
</comment>